<dbReference type="EMBL" id="MU155198">
    <property type="protein sequence ID" value="KAF9480219.1"/>
    <property type="molecule type" value="Genomic_DNA"/>
</dbReference>
<keyword evidence="5" id="KW-1185">Reference proteome</keyword>
<proteinExistence type="predicted"/>
<feature type="coiled-coil region" evidence="1">
    <location>
        <begin position="516"/>
        <end position="543"/>
    </location>
</feature>
<feature type="compositionally biased region" description="Low complexity" evidence="2">
    <location>
        <begin position="126"/>
        <end position="151"/>
    </location>
</feature>
<dbReference type="AlphaFoldDB" id="A0A9P6D1B8"/>
<feature type="compositionally biased region" description="Polar residues" evidence="2">
    <location>
        <begin position="161"/>
        <end position="184"/>
    </location>
</feature>
<dbReference type="OrthoDB" id="3132224at2759"/>
<feature type="transmembrane region" description="Helical" evidence="3">
    <location>
        <begin position="234"/>
        <end position="254"/>
    </location>
</feature>
<evidence type="ECO:0000313" key="5">
    <source>
        <dbReference type="Proteomes" id="UP000807469"/>
    </source>
</evidence>
<keyword evidence="3" id="KW-0812">Transmembrane</keyword>
<comment type="caution">
    <text evidence="4">The sequence shown here is derived from an EMBL/GenBank/DDBJ whole genome shotgun (WGS) entry which is preliminary data.</text>
</comment>
<feature type="transmembrane region" description="Helical" evidence="3">
    <location>
        <begin position="452"/>
        <end position="474"/>
    </location>
</feature>
<keyword evidence="3" id="KW-1133">Transmembrane helix</keyword>
<evidence type="ECO:0000256" key="1">
    <source>
        <dbReference type="SAM" id="Coils"/>
    </source>
</evidence>
<feature type="compositionally biased region" description="Basic residues" evidence="2">
    <location>
        <begin position="265"/>
        <end position="274"/>
    </location>
</feature>
<feature type="region of interest" description="Disordered" evidence="2">
    <location>
        <begin position="263"/>
        <end position="282"/>
    </location>
</feature>
<dbReference type="Proteomes" id="UP000807469">
    <property type="component" value="Unassembled WGS sequence"/>
</dbReference>
<feature type="region of interest" description="Disordered" evidence="2">
    <location>
        <begin position="201"/>
        <end position="226"/>
    </location>
</feature>
<name>A0A9P6D1B8_9AGAR</name>
<evidence type="ECO:0000256" key="3">
    <source>
        <dbReference type="SAM" id="Phobius"/>
    </source>
</evidence>
<evidence type="ECO:0000256" key="2">
    <source>
        <dbReference type="SAM" id="MobiDB-lite"/>
    </source>
</evidence>
<evidence type="ECO:0000313" key="4">
    <source>
        <dbReference type="EMBL" id="KAF9480219.1"/>
    </source>
</evidence>
<feature type="region of interest" description="Disordered" evidence="2">
    <location>
        <begin position="126"/>
        <end position="184"/>
    </location>
</feature>
<protein>
    <submittedName>
        <fullName evidence="4">Uncharacterized protein</fullName>
    </submittedName>
</protein>
<gene>
    <name evidence="4" type="ORF">BDN70DRAFT_931889</name>
</gene>
<keyword evidence="3" id="KW-0472">Membrane</keyword>
<accession>A0A9P6D1B8</accession>
<sequence length="558" mass="60460">MRHRAFDRRRLRGPKGPTAFNSGINFAVAATGMLALQPRLQGHIPNNNMARTFAFMAGSVGYAVVSPALSGFFGGHTIASKDHNSPSSSVFTNSPKASEVIVLKDIGSHKLGLVSSLSVTVLSSSTNTGGNVHLGESRQGGSSSSSSPSVSGGSGQSVGSHNGQDNSQHGNGDDSTPPNGNVQLSSEMFGVRKVCDWRLDSRSRKGSGGGGPPSPPGGSRTTPGINDDFGGSDIPFFLMVLSLVLAMALLWYTAARYSHSSNLKSKSKRGRKKKTVDPMQTQAVSEPVHTQAFFCPFLHDPEDQASICAALVVPSYFGDLDYRFTDEEDLNDSIWSMQHFLTSGGYCNADVDPAEVLFNTWERDSYSMSLAVYAPQVATTSTADRCWDHEASVSDTAVDPQTIEDIRDGVHFENGSVDAVVEDGAILYQLEFVCSVIVSWLKSLDIGRRLRGIFLPLLILAYFAFISTVGYLIWIVENVEDIGVDFQGYLLHDSIGPSERGDYADRAAMWDLYYFNKAKMELIADIERDIEENEDAVARLLESLDRTIEACKIRSGTV</sequence>
<reference evidence="4" key="1">
    <citation type="submission" date="2020-11" db="EMBL/GenBank/DDBJ databases">
        <authorList>
            <consortium name="DOE Joint Genome Institute"/>
            <person name="Ahrendt S."/>
            <person name="Riley R."/>
            <person name="Andreopoulos W."/>
            <person name="Labutti K."/>
            <person name="Pangilinan J."/>
            <person name="Ruiz-Duenas F.J."/>
            <person name="Barrasa J.M."/>
            <person name="Sanchez-Garcia M."/>
            <person name="Camarero S."/>
            <person name="Miyauchi S."/>
            <person name="Serrano A."/>
            <person name="Linde D."/>
            <person name="Babiker R."/>
            <person name="Drula E."/>
            <person name="Ayuso-Fernandez I."/>
            <person name="Pacheco R."/>
            <person name="Padilla G."/>
            <person name="Ferreira P."/>
            <person name="Barriuso J."/>
            <person name="Kellner H."/>
            <person name="Castanera R."/>
            <person name="Alfaro M."/>
            <person name="Ramirez L."/>
            <person name="Pisabarro A.G."/>
            <person name="Kuo A."/>
            <person name="Tritt A."/>
            <person name="Lipzen A."/>
            <person name="He G."/>
            <person name="Yan M."/>
            <person name="Ng V."/>
            <person name="Cullen D."/>
            <person name="Martin F."/>
            <person name="Rosso M.-N."/>
            <person name="Henrissat B."/>
            <person name="Hibbett D."/>
            <person name="Martinez A.T."/>
            <person name="Grigoriev I.V."/>
        </authorList>
    </citation>
    <scope>NUCLEOTIDE SEQUENCE</scope>
    <source>
        <strain evidence="4">CIRM-BRFM 674</strain>
    </source>
</reference>
<organism evidence="4 5">
    <name type="scientific">Pholiota conissans</name>
    <dbReference type="NCBI Taxonomy" id="109636"/>
    <lineage>
        <taxon>Eukaryota</taxon>
        <taxon>Fungi</taxon>
        <taxon>Dikarya</taxon>
        <taxon>Basidiomycota</taxon>
        <taxon>Agaricomycotina</taxon>
        <taxon>Agaricomycetes</taxon>
        <taxon>Agaricomycetidae</taxon>
        <taxon>Agaricales</taxon>
        <taxon>Agaricineae</taxon>
        <taxon>Strophariaceae</taxon>
        <taxon>Pholiota</taxon>
    </lineage>
</organism>
<keyword evidence="1" id="KW-0175">Coiled coil</keyword>
<feature type="transmembrane region" description="Helical" evidence="3">
    <location>
        <begin position="53"/>
        <end position="73"/>
    </location>
</feature>